<keyword evidence="4" id="KW-0804">Transcription</keyword>
<reference evidence="5 6" key="1">
    <citation type="submission" date="2019-07" db="EMBL/GenBank/DDBJ databases">
        <authorList>
            <person name="Kim J."/>
        </authorList>
    </citation>
    <scope>NUCLEOTIDE SEQUENCE [LARGE SCALE GENOMIC DNA]</scope>
    <source>
        <strain evidence="5 6">N4</strain>
    </source>
</reference>
<dbReference type="EMBL" id="VNJK01000005">
    <property type="protein sequence ID" value="TVX86831.1"/>
    <property type="molecule type" value="Genomic_DNA"/>
</dbReference>
<keyword evidence="2" id="KW-0805">Transcription regulation</keyword>
<dbReference type="PIRSF" id="PIRSF019455">
    <property type="entry name" value="CopR_AtkY"/>
    <property type="match status" value="1"/>
</dbReference>
<dbReference type="AlphaFoldDB" id="A0A559IGR2"/>
<sequence>MKQTPHISDAEWEVMKVLWAGSPRTSAEIIDALAKPKEWSPKTIRTLLSRLVQKEVITFKQESNRSYSYYPLVTEDECVREVTNSLLQRLYGGAIKPLLVNFINERKLSSEDIAELKQLLDEKEKPSSGSSSD</sequence>
<name>A0A559IGR2_9BACL</name>
<dbReference type="SUPFAM" id="SSF46785">
    <property type="entry name" value="Winged helix' DNA-binding domain"/>
    <property type="match status" value="1"/>
</dbReference>
<keyword evidence="3" id="KW-0238">DNA-binding</keyword>
<comment type="caution">
    <text evidence="5">The sequence shown here is derived from an EMBL/GenBank/DDBJ whole genome shotgun (WGS) entry which is preliminary data.</text>
</comment>
<protein>
    <submittedName>
        <fullName evidence="5">BlaI/MecI/CopY family transcriptional regulator</fullName>
    </submittedName>
</protein>
<evidence type="ECO:0000313" key="5">
    <source>
        <dbReference type="EMBL" id="TVX86831.1"/>
    </source>
</evidence>
<evidence type="ECO:0000256" key="1">
    <source>
        <dbReference type="ARBA" id="ARBA00011046"/>
    </source>
</evidence>
<dbReference type="RefSeq" id="WP_144994461.1">
    <property type="nucleotide sequence ID" value="NZ_VNJK01000005.1"/>
</dbReference>
<evidence type="ECO:0000256" key="4">
    <source>
        <dbReference type="ARBA" id="ARBA00023163"/>
    </source>
</evidence>
<dbReference type="Gene3D" id="1.10.10.10">
    <property type="entry name" value="Winged helix-like DNA-binding domain superfamily/Winged helix DNA-binding domain"/>
    <property type="match status" value="1"/>
</dbReference>
<comment type="similarity">
    <text evidence="1">Belongs to the BlaI transcriptional regulatory family.</text>
</comment>
<organism evidence="5 6">
    <name type="scientific">Paenibacillus agilis</name>
    <dbReference type="NCBI Taxonomy" id="3020863"/>
    <lineage>
        <taxon>Bacteria</taxon>
        <taxon>Bacillati</taxon>
        <taxon>Bacillota</taxon>
        <taxon>Bacilli</taxon>
        <taxon>Bacillales</taxon>
        <taxon>Paenibacillaceae</taxon>
        <taxon>Paenibacillus</taxon>
    </lineage>
</organism>
<dbReference type="InterPro" id="IPR036388">
    <property type="entry name" value="WH-like_DNA-bd_sf"/>
</dbReference>
<dbReference type="InterPro" id="IPR005650">
    <property type="entry name" value="BlaI_family"/>
</dbReference>
<keyword evidence="6" id="KW-1185">Reference proteome</keyword>
<dbReference type="GO" id="GO:0045892">
    <property type="term" value="P:negative regulation of DNA-templated transcription"/>
    <property type="evidence" value="ECO:0007669"/>
    <property type="project" value="InterPro"/>
</dbReference>
<evidence type="ECO:0000256" key="3">
    <source>
        <dbReference type="ARBA" id="ARBA00023125"/>
    </source>
</evidence>
<evidence type="ECO:0000313" key="6">
    <source>
        <dbReference type="Proteomes" id="UP000318102"/>
    </source>
</evidence>
<dbReference type="GO" id="GO:0003677">
    <property type="term" value="F:DNA binding"/>
    <property type="evidence" value="ECO:0007669"/>
    <property type="project" value="UniProtKB-KW"/>
</dbReference>
<evidence type="ECO:0000256" key="2">
    <source>
        <dbReference type="ARBA" id="ARBA00023015"/>
    </source>
</evidence>
<dbReference type="Pfam" id="PF03965">
    <property type="entry name" value="Penicillinase_R"/>
    <property type="match status" value="1"/>
</dbReference>
<dbReference type="OrthoDB" id="1849040at2"/>
<dbReference type="InterPro" id="IPR036390">
    <property type="entry name" value="WH_DNA-bd_sf"/>
</dbReference>
<gene>
    <name evidence="5" type="ORF">FPZ44_23225</name>
</gene>
<dbReference type="Gene3D" id="1.10.4040.10">
    <property type="entry name" value="Penicillinase repressor domain"/>
    <property type="match status" value="1"/>
</dbReference>
<accession>A0A559IGR2</accession>
<proteinExistence type="inferred from homology"/>
<dbReference type="Proteomes" id="UP000318102">
    <property type="component" value="Unassembled WGS sequence"/>
</dbReference>